<evidence type="ECO:0000313" key="2">
    <source>
        <dbReference type="EMBL" id="GCC27998.1"/>
    </source>
</evidence>
<gene>
    <name evidence="2" type="ORF">chiPu_0006425</name>
</gene>
<feature type="chain" id="PRO_5019175865" description="Somatostatin/Cortistatin C-terminal domain-containing protein" evidence="1">
    <location>
        <begin position="19"/>
        <end position="106"/>
    </location>
</feature>
<dbReference type="PANTHER" id="PTHR10558:SF2">
    <property type="entry name" value="SOMATOSTATIN"/>
    <property type="match status" value="1"/>
</dbReference>
<evidence type="ECO:0000256" key="1">
    <source>
        <dbReference type="SAM" id="SignalP"/>
    </source>
</evidence>
<name>A0A401SC71_CHIPU</name>
<evidence type="ECO:0008006" key="4">
    <source>
        <dbReference type="Google" id="ProtNLM"/>
    </source>
</evidence>
<proteinExistence type="predicted"/>
<dbReference type="OrthoDB" id="9949633at2759"/>
<dbReference type="PANTHER" id="PTHR10558">
    <property type="entry name" value="SOMATOSTATIN"/>
    <property type="match status" value="1"/>
</dbReference>
<dbReference type="GO" id="GO:0005179">
    <property type="term" value="F:hormone activity"/>
    <property type="evidence" value="ECO:0007669"/>
    <property type="project" value="InterPro"/>
</dbReference>
<keyword evidence="1" id="KW-0732">Signal</keyword>
<feature type="signal peptide" evidence="1">
    <location>
        <begin position="1"/>
        <end position="18"/>
    </location>
</feature>
<sequence>MWCNRVHCTLALLSIALAVLNGGAASTADRYREILETSMDQDLLKDKMIQLLHVVADADKDVVEVDDSKVEIPPDNEIPMKFQHRQLGTRMRKNCKNFFWKSYALC</sequence>
<accession>A0A401SC71</accession>
<evidence type="ECO:0000313" key="3">
    <source>
        <dbReference type="Proteomes" id="UP000287033"/>
    </source>
</evidence>
<protein>
    <recommendedName>
        <fullName evidence="4">Somatostatin/Cortistatin C-terminal domain-containing protein</fullName>
    </recommendedName>
</protein>
<dbReference type="EMBL" id="BEZZ01000187">
    <property type="protein sequence ID" value="GCC27998.1"/>
    <property type="molecule type" value="Genomic_DNA"/>
</dbReference>
<reference evidence="2 3" key="1">
    <citation type="journal article" date="2018" name="Nat. Ecol. Evol.">
        <title>Shark genomes provide insights into elasmobranch evolution and the origin of vertebrates.</title>
        <authorList>
            <person name="Hara Y"/>
            <person name="Yamaguchi K"/>
            <person name="Onimaru K"/>
            <person name="Kadota M"/>
            <person name="Koyanagi M"/>
            <person name="Keeley SD"/>
            <person name="Tatsumi K"/>
            <person name="Tanaka K"/>
            <person name="Motone F"/>
            <person name="Kageyama Y"/>
            <person name="Nozu R"/>
            <person name="Adachi N"/>
            <person name="Nishimura O"/>
            <person name="Nakagawa R"/>
            <person name="Tanegashima C"/>
            <person name="Kiyatake I"/>
            <person name="Matsumoto R"/>
            <person name="Murakumo K"/>
            <person name="Nishida K"/>
            <person name="Terakita A"/>
            <person name="Kuratani S"/>
            <person name="Sato K"/>
            <person name="Hyodo S Kuraku.S."/>
        </authorList>
    </citation>
    <scope>NUCLEOTIDE SEQUENCE [LARGE SCALE GENOMIC DNA]</scope>
</reference>
<dbReference type="Proteomes" id="UP000287033">
    <property type="component" value="Unassembled WGS sequence"/>
</dbReference>
<dbReference type="InterPro" id="IPR004250">
    <property type="entry name" value="Somatostatin"/>
</dbReference>
<organism evidence="2 3">
    <name type="scientific">Chiloscyllium punctatum</name>
    <name type="common">Brownbanded bambooshark</name>
    <name type="synonym">Hemiscyllium punctatum</name>
    <dbReference type="NCBI Taxonomy" id="137246"/>
    <lineage>
        <taxon>Eukaryota</taxon>
        <taxon>Metazoa</taxon>
        <taxon>Chordata</taxon>
        <taxon>Craniata</taxon>
        <taxon>Vertebrata</taxon>
        <taxon>Chondrichthyes</taxon>
        <taxon>Elasmobranchii</taxon>
        <taxon>Galeomorphii</taxon>
        <taxon>Galeoidea</taxon>
        <taxon>Orectolobiformes</taxon>
        <taxon>Hemiscylliidae</taxon>
        <taxon>Chiloscyllium</taxon>
    </lineage>
</organism>
<dbReference type="GO" id="GO:0005615">
    <property type="term" value="C:extracellular space"/>
    <property type="evidence" value="ECO:0007669"/>
    <property type="project" value="TreeGrafter"/>
</dbReference>
<comment type="caution">
    <text evidence="2">The sequence shown here is derived from an EMBL/GenBank/DDBJ whole genome shotgun (WGS) entry which is preliminary data.</text>
</comment>
<dbReference type="OMA" id="RMRKNCK"/>
<dbReference type="STRING" id="137246.A0A401SC71"/>
<dbReference type="GO" id="GO:0030334">
    <property type="term" value="P:regulation of cell migration"/>
    <property type="evidence" value="ECO:0007669"/>
    <property type="project" value="TreeGrafter"/>
</dbReference>
<dbReference type="AlphaFoldDB" id="A0A401SC71"/>
<keyword evidence="3" id="KW-1185">Reference proteome</keyword>